<dbReference type="PANTHER" id="PTHR38937">
    <property type="entry name" value="MEMBRANE PROTEIN OF ER BODY-LIKE PROTEIN"/>
    <property type="match status" value="1"/>
</dbReference>
<dbReference type="Proteomes" id="UP001372338">
    <property type="component" value="Unassembled WGS sequence"/>
</dbReference>
<feature type="compositionally biased region" description="Basic and acidic residues" evidence="1">
    <location>
        <begin position="31"/>
        <end position="42"/>
    </location>
</feature>
<feature type="region of interest" description="Disordered" evidence="1">
    <location>
        <begin position="1"/>
        <end position="66"/>
    </location>
</feature>
<feature type="compositionally biased region" description="Polar residues" evidence="1">
    <location>
        <begin position="525"/>
        <end position="537"/>
    </location>
</feature>
<feature type="compositionally biased region" description="Basic and acidic residues" evidence="1">
    <location>
        <begin position="288"/>
        <end position="300"/>
    </location>
</feature>
<feature type="compositionally biased region" description="Polar residues" evidence="1">
    <location>
        <begin position="482"/>
        <end position="494"/>
    </location>
</feature>
<keyword evidence="2" id="KW-1133">Transmembrane helix</keyword>
<evidence type="ECO:0000313" key="4">
    <source>
        <dbReference type="Proteomes" id="UP001372338"/>
    </source>
</evidence>
<feature type="transmembrane region" description="Helical" evidence="2">
    <location>
        <begin position="945"/>
        <end position="967"/>
    </location>
</feature>
<feature type="region of interest" description="Disordered" evidence="1">
    <location>
        <begin position="746"/>
        <end position="835"/>
    </location>
</feature>
<feature type="compositionally biased region" description="Polar residues" evidence="1">
    <location>
        <begin position="1"/>
        <end position="10"/>
    </location>
</feature>
<feature type="compositionally biased region" description="Polar residues" evidence="1">
    <location>
        <begin position="568"/>
        <end position="580"/>
    </location>
</feature>
<comment type="caution">
    <text evidence="3">The sequence shown here is derived from an EMBL/GenBank/DDBJ whole genome shotgun (WGS) entry which is preliminary data.</text>
</comment>
<feature type="region of interest" description="Disordered" evidence="1">
    <location>
        <begin position="515"/>
        <end position="703"/>
    </location>
</feature>
<feature type="region of interest" description="Disordered" evidence="1">
    <location>
        <begin position="419"/>
        <end position="503"/>
    </location>
</feature>
<feature type="compositionally biased region" description="Low complexity" evidence="1">
    <location>
        <begin position="746"/>
        <end position="755"/>
    </location>
</feature>
<dbReference type="EMBL" id="JAYWIO010000002">
    <property type="protein sequence ID" value="KAK7282466.1"/>
    <property type="molecule type" value="Genomic_DNA"/>
</dbReference>
<dbReference type="PANTHER" id="PTHR38937:SF2">
    <property type="entry name" value="MEMBRANE PROTEIN OF ER BODY-LIKE PROTEIN ISOFORM X1"/>
    <property type="match status" value="1"/>
</dbReference>
<keyword evidence="2" id="KW-0472">Membrane</keyword>
<feature type="compositionally biased region" description="Low complexity" evidence="1">
    <location>
        <begin position="328"/>
        <end position="337"/>
    </location>
</feature>
<proteinExistence type="predicted"/>
<gene>
    <name evidence="3" type="ORF">RIF29_11273</name>
</gene>
<evidence type="ECO:0008006" key="5">
    <source>
        <dbReference type="Google" id="ProtNLM"/>
    </source>
</evidence>
<keyword evidence="2" id="KW-0812">Transmembrane</keyword>
<feature type="compositionally biased region" description="Polar residues" evidence="1">
    <location>
        <begin position="439"/>
        <end position="451"/>
    </location>
</feature>
<keyword evidence="4" id="KW-1185">Reference proteome</keyword>
<feature type="transmembrane region" description="Helical" evidence="2">
    <location>
        <begin position="1049"/>
        <end position="1069"/>
    </location>
</feature>
<evidence type="ECO:0000256" key="1">
    <source>
        <dbReference type="SAM" id="MobiDB-lite"/>
    </source>
</evidence>
<accession>A0AAN9ILZ8</accession>
<evidence type="ECO:0000256" key="2">
    <source>
        <dbReference type="SAM" id="Phobius"/>
    </source>
</evidence>
<name>A0AAN9ILZ8_CROPI</name>
<sequence>MEQVRVQSQWFPVPPPVDEEEEEIQDTSALEGRKTLQLKKDTTILTGVTPSSDSPSSPVSNGHSNGVSMASVEEEHLILKEEEGEKEAHVAEKEEENVEDIIGNVENGNHVNDDEHEAVGLGLVAEFVGDATSEEVLHCTTTTTTVDVAASHNNNSVYFDKQQGNEVNGLEGVQNGDGARSALLNGHGEGKFEIQAQNGLCDEVNQSHKVPYNSDLSPLHDSSGVQAENFGIGSTAKAIPNLIEEIDQQLEDYNVEAVLEKQETHELYCPNCNACITKRVIKKRKRIPKQENEAKPDTPHTESVQSFAPDANEGGQEIETSGAGNQGGQTTPTPGVGSLVPPADNDDPESGPEVFRCPTCLSIFIALRNGLFPCFRDASEPDISQPLIPPSNLENPSNIVAPHANWFISLITKKWKRASGQGETSIENPGAGPVEQHHSSSTTPDTQTSLGNGHPAGPVADSAISETFVENPGAGPVEQHHSSSTTPDTQTSLGNGHPAGPVADSAISETFVENPEAGPVEQHHSSSTTPDTQTSLGNGHPAGPVADSAISETSIENPGAGPVEQHHSSSTTPDTQTSLGNGHPAGPVVDSAISETSVENPGAGPVEQHHSSSTTPDTQTSLGNGHPAGPVADSAISETSVENPRAGPVEQHRSSSTTTNTQISLGNGHPAGPVADTAISNNVEPEPDTKPKHGEGSSPVPSSVKLKVIEAGTENGIKSSIASENEPLTDQQNLNSTIHNNLSSIQSSAQNSSNAKVGEDVTDSSAKEHLPAGNVKNDVGEKQNDSTNVIKTDIDVDMPSRSFPGDAVSNSDSLPSATPATTESSIILEGPPKNVDKTPGIPQNGYSSLVQDAQPSAQTLGIAVVATGTGALISSTPQTADNAPVQSVIGTGSHTQIYIGRQPRPDMGEPLKWEIVKSIVYGGLVESITSLGIVSSAAGSGAAPLNIVAMGLANLISGLFIIFHNLIELRNDQPRGVPQQTGLGDPQQTGLGDPQQINMQDRYQEQLGRRENFLLHIVVAILSFLIFGAIPILVYGLLINKNYYPEVKLAAVAVTSVVCIILLAIGEVYTKRPTKSYTTTLLQYVTLAIAASGVSYIAGGLLDHLLQKFNGPKSGFVLTMPSSGSKRGEPAWLSY</sequence>
<protein>
    <recommendedName>
        <fullName evidence="5">Membrane protein of ER body-like protein</fullName>
    </recommendedName>
</protein>
<organism evidence="3 4">
    <name type="scientific">Crotalaria pallida</name>
    <name type="common">Smooth rattlebox</name>
    <name type="synonym">Crotalaria striata</name>
    <dbReference type="NCBI Taxonomy" id="3830"/>
    <lineage>
        <taxon>Eukaryota</taxon>
        <taxon>Viridiplantae</taxon>
        <taxon>Streptophyta</taxon>
        <taxon>Embryophyta</taxon>
        <taxon>Tracheophyta</taxon>
        <taxon>Spermatophyta</taxon>
        <taxon>Magnoliopsida</taxon>
        <taxon>eudicotyledons</taxon>
        <taxon>Gunneridae</taxon>
        <taxon>Pentapetalae</taxon>
        <taxon>rosids</taxon>
        <taxon>fabids</taxon>
        <taxon>Fabales</taxon>
        <taxon>Fabaceae</taxon>
        <taxon>Papilionoideae</taxon>
        <taxon>50 kb inversion clade</taxon>
        <taxon>genistoids sensu lato</taxon>
        <taxon>core genistoids</taxon>
        <taxon>Crotalarieae</taxon>
        <taxon>Crotalaria</taxon>
    </lineage>
</organism>
<dbReference type="AlphaFoldDB" id="A0AAN9ILZ8"/>
<evidence type="ECO:0000313" key="3">
    <source>
        <dbReference type="EMBL" id="KAK7282466.1"/>
    </source>
</evidence>
<feature type="transmembrane region" description="Helical" evidence="2">
    <location>
        <begin position="1081"/>
        <end position="1102"/>
    </location>
</feature>
<feature type="compositionally biased region" description="Low complexity" evidence="1">
    <location>
        <begin position="46"/>
        <end position="66"/>
    </location>
</feature>
<feature type="transmembrane region" description="Helical" evidence="2">
    <location>
        <begin position="1013"/>
        <end position="1037"/>
    </location>
</feature>
<feature type="region of interest" description="Disordered" evidence="1">
    <location>
        <begin position="286"/>
        <end position="351"/>
    </location>
</feature>
<feature type="compositionally biased region" description="Polar residues" evidence="1">
    <location>
        <begin position="611"/>
        <end position="623"/>
    </location>
</feature>
<feature type="compositionally biased region" description="Polar residues" evidence="1">
    <location>
        <begin position="808"/>
        <end position="825"/>
    </location>
</feature>
<feature type="compositionally biased region" description="Polar residues" evidence="1">
    <location>
        <begin position="654"/>
        <end position="665"/>
    </location>
</feature>
<reference evidence="3 4" key="1">
    <citation type="submission" date="2024-01" db="EMBL/GenBank/DDBJ databases">
        <title>The genomes of 5 underutilized Papilionoideae crops provide insights into root nodulation and disease resistanc.</title>
        <authorList>
            <person name="Yuan L."/>
        </authorList>
    </citation>
    <scope>NUCLEOTIDE SEQUENCE [LARGE SCALE GENOMIC DNA]</scope>
    <source>
        <strain evidence="3">ZHUSHIDOU_FW_LH</strain>
        <tissue evidence="3">Leaf</tissue>
    </source>
</reference>
<dbReference type="InterPro" id="IPR052843">
    <property type="entry name" value="ER_body_metal_sequester"/>
</dbReference>